<dbReference type="GO" id="GO:0030627">
    <property type="term" value="F:pre-mRNA 5'-splice site binding"/>
    <property type="evidence" value="ECO:0007669"/>
    <property type="project" value="TreeGrafter"/>
</dbReference>
<dbReference type="Gene3D" id="1.25.40.10">
    <property type="entry name" value="Tetratricopeptide repeat domain"/>
    <property type="match status" value="1"/>
</dbReference>
<dbReference type="Proteomes" id="UP000694388">
    <property type="component" value="Unplaced"/>
</dbReference>
<dbReference type="GO" id="GO:0005685">
    <property type="term" value="C:U1 snRNP"/>
    <property type="evidence" value="ECO:0007669"/>
    <property type="project" value="TreeGrafter"/>
</dbReference>
<dbReference type="Pfam" id="PF23240">
    <property type="entry name" value="HAT_PRP39_N"/>
    <property type="match status" value="1"/>
</dbReference>
<dbReference type="AlphaFoldDB" id="A0A8C4NIM5"/>
<dbReference type="Ensembl" id="ENSEBUT00000003845.1">
    <property type="protein sequence ID" value="ENSEBUP00000003474.1"/>
    <property type="gene ID" value="ENSEBUG00000002526.1"/>
</dbReference>
<dbReference type="GO" id="GO:0000243">
    <property type="term" value="C:commitment complex"/>
    <property type="evidence" value="ECO:0007669"/>
    <property type="project" value="TreeGrafter"/>
</dbReference>
<evidence type="ECO:0008006" key="9">
    <source>
        <dbReference type="Google" id="ProtNLM"/>
    </source>
</evidence>
<evidence type="ECO:0000256" key="1">
    <source>
        <dbReference type="ARBA" id="ARBA00004123"/>
    </source>
</evidence>
<dbReference type="GeneTree" id="ENSGT00390000005033"/>
<keyword evidence="8" id="KW-1185">Reference proteome</keyword>
<comment type="subcellular location">
    <subcellularLocation>
        <location evidence="1">Nucleus</location>
    </subcellularLocation>
</comment>
<keyword evidence="3" id="KW-0677">Repeat</keyword>
<keyword evidence="4" id="KW-0508">mRNA splicing</keyword>
<dbReference type="GO" id="GO:0000395">
    <property type="term" value="P:mRNA 5'-splice site recognition"/>
    <property type="evidence" value="ECO:0007669"/>
    <property type="project" value="TreeGrafter"/>
</dbReference>
<dbReference type="InterPro" id="IPR011990">
    <property type="entry name" value="TPR-like_helical_dom_sf"/>
</dbReference>
<feature type="region of interest" description="Disordered" evidence="6">
    <location>
        <begin position="52"/>
        <end position="73"/>
    </location>
</feature>
<evidence type="ECO:0000256" key="3">
    <source>
        <dbReference type="ARBA" id="ARBA00022737"/>
    </source>
</evidence>
<evidence type="ECO:0000256" key="2">
    <source>
        <dbReference type="ARBA" id="ARBA00022664"/>
    </source>
</evidence>
<sequence length="225" mass="25577">MRRSPSVTVMADVPSPFVAERGNSNPCGNMESLERNDASRCENNVLPLEESIKSSTVLQAESAPGKPDESAGEIANGARDLASGDQRSSLELPQSAYLKGDSPMEISTAGDFAGFTADNFKGVEETSGNELLCLPPEFEKYWKAVEENPQDFTGWTYLLQYVEQENNLWASRKAFDEFFMRYPYCYGYWKKYADFERKFGNVEHAEEVRWRNFYILLNWCHKAIV</sequence>
<organism evidence="7 8">
    <name type="scientific">Eptatretus burgeri</name>
    <name type="common">Inshore hagfish</name>
    <dbReference type="NCBI Taxonomy" id="7764"/>
    <lineage>
        <taxon>Eukaryota</taxon>
        <taxon>Metazoa</taxon>
        <taxon>Chordata</taxon>
        <taxon>Craniata</taxon>
        <taxon>Vertebrata</taxon>
        <taxon>Cyclostomata</taxon>
        <taxon>Myxini</taxon>
        <taxon>Myxiniformes</taxon>
        <taxon>Myxinidae</taxon>
        <taxon>Eptatretinae</taxon>
        <taxon>Eptatretus</taxon>
    </lineage>
</organism>
<protein>
    <recommendedName>
        <fullName evidence="9">Pre-mRNA-processing factor 39</fullName>
    </recommendedName>
</protein>
<name>A0A8C4NIM5_EPTBU</name>
<evidence type="ECO:0000313" key="7">
    <source>
        <dbReference type="Ensembl" id="ENSEBUP00000003474.1"/>
    </source>
</evidence>
<dbReference type="PANTHER" id="PTHR17204:SF5">
    <property type="entry name" value="PRE-MRNA-PROCESSING FACTOR 39"/>
    <property type="match status" value="1"/>
</dbReference>
<proteinExistence type="predicted"/>
<evidence type="ECO:0000256" key="5">
    <source>
        <dbReference type="ARBA" id="ARBA00023242"/>
    </source>
</evidence>
<reference evidence="7" key="2">
    <citation type="submission" date="2025-09" db="UniProtKB">
        <authorList>
            <consortium name="Ensembl"/>
        </authorList>
    </citation>
    <scope>IDENTIFICATION</scope>
</reference>
<accession>A0A8C4NIM5</accession>
<evidence type="ECO:0000256" key="6">
    <source>
        <dbReference type="SAM" id="MobiDB-lite"/>
    </source>
</evidence>
<keyword evidence="2" id="KW-0507">mRNA processing</keyword>
<dbReference type="GO" id="GO:0071004">
    <property type="term" value="C:U2-type prespliceosome"/>
    <property type="evidence" value="ECO:0007669"/>
    <property type="project" value="TreeGrafter"/>
</dbReference>
<evidence type="ECO:0000313" key="8">
    <source>
        <dbReference type="Proteomes" id="UP000694388"/>
    </source>
</evidence>
<evidence type="ECO:0000256" key="4">
    <source>
        <dbReference type="ARBA" id="ARBA00023187"/>
    </source>
</evidence>
<keyword evidence="5" id="KW-0539">Nucleus</keyword>
<reference evidence="7" key="1">
    <citation type="submission" date="2025-08" db="UniProtKB">
        <authorList>
            <consortium name="Ensembl"/>
        </authorList>
    </citation>
    <scope>IDENTIFICATION</scope>
</reference>
<dbReference type="SUPFAM" id="SSF48452">
    <property type="entry name" value="TPR-like"/>
    <property type="match status" value="1"/>
</dbReference>
<dbReference type="PANTHER" id="PTHR17204">
    <property type="entry name" value="PRE-MRNA PROCESSING PROTEIN PRP39-RELATED"/>
    <property type="match status" value="1"/>
</dbReference>